<proteinExistence type="inferred from homology"/>
<dbReference type="InterPro" id="IPR036219">
    <property type="entry name" value="eEF-1beta-like_sf"/>
</dbReference>
<evidence type="ECO:0000256" key="6">
    <source>
        <dbReference type="ARBA" id="ARBA00032274"/>
    </source>
</evidence>
<dbReference type="PIRSF" id="PIRSF006521">
    <property type="entry name" value="Transl_elong_EF1B_B_arc"/>
    <property type="match status" value="1"/>
</dbReference>
<dbReference type="InterPro" id="IPR014717">
    <property type="entry name" value="Transl_elong_EF1B/ribsomal_bS6"/>
</dbReference>
<dbReference type="NCBIfam" id="NF001670">
    <property type="entry name" value="PRK00435.1"/>
    <property type="match status" value="1"/>
</dbReference>
<dbReference type="SMART" id="SM00888">
    <property type="entry name" value="EF1_GNE"/>
    <property type="match status" value="1"/>
</dbReference>
<evidence type="ECO:0000256" key="5">
    <source>
        <dbReference type="ARBA" id="ARBA00022917"/>
    </source>
</evidence>
<evidence type="ECO:0000256" key="2">
    <source>
        <dbReference type="ARBA" id="ARBA00007411"/>
    </source>
</evidence>
<comment type="similarity">
    <text evidence="2 7">Belongs to the EF-1-beta/EF-1-delta family.</text>
</comment>
<gene>
    <name evidence="7" type="primary">ef1b</name>
    <name evidence="9" type="ORF">MsAc7_07630</name>
</gene>
<dbReference type="PANTHER" id="PTHR39647">
    <property type="entry name" value="ELONGATION FACTOR 1-BETA"/>
    <property type="match status" value="1"/>
</dbReference>
<evidence type="ECO:0000259" key="8">
    <source>
        <dbReference type="SMART" id="SM00888"/>
    </source>
</evidence>
<evidence type="ECO:0000256" key="7">
    <source>
        <dbReference type="HAMAP-Rule" id="MF_00043"/>
    </source>
</evidence>
<evidence type="ECO:0000313" key="9">
    <source>
        <dbReference type="EMBL" id="WNY25217.1"/>
    </source>
</evidence>
<keyword evidence="10" id="KW-1185">Reference proteome</keyword>
<evidence type="ECO:0000256" key="1">
    <source>
        <dbReference type="ARBA" id="ARBA00003815"/>
    </source>
</evidence>
<dbReference type="SUPFAM" id="SSF54984">
    <property type="entry name" value="eEF-1beta-like"/>
    <property type="match status" value="1"/>
</dbReference>
<dbReference type="HAMAP" id="MF_00043">
    <property type="entry name" value="EF1_beta"/>
    <property type="match status" value="1"/>
</dbReference>
<dbReference type="GO" id="GO:0003746">
    <property type="term" value="F:translation elongation factor activity"/>
    <property type="evidence" value="ECO:0007669"/>
    <property type="project" value="UniProtKB-UniRule"/>
</dbReference>
<dbReference type="NCBIfam" id="TIGR00489">
    <property type="entry name" value="aEF-1_beta"/>
    <property type="match status" value="1"/>
</dbReference>
<organism evidence="9 10">
    <name type="scientific">Methanolapillus millepedarum</name>
    <dbReference type="NCBI Taxonomy" id="3028296"/>
    <lineage>
        <taxon>Archaea</taxon>
        <taxon>Methanobacteriati</taxon>
        <taxon>Methanobacteriota</taxon>
        <taxon>Stenosarchaea group</taxon>
        <taxon>Methanomicrobia</taxon>
        <taxon>Methanosarcinales</taxon>
        <taxon>Methanosarcinaceae</taxon>
        <taxon>Methanolapillus</taxon>
    </lineage>
</organism>
<evidence type="ECO:0000313" key="10">
    <source>
        <dbReference type="Proteomes" id="UP001303587"/>
    </source>
</evidence>
<evidence type="ECO:0000256" key="3">
    <source>
        <dbReference type="ARBA" id="ARBA00017600"/>
    </source>
</evidence>
<comment type="function">
    <text evidence="1 7">Promotes the exchange of GDP for GTP in EF-1-alpha/GDP, thus allowing the regeneration of EF-1-alpha/GTP that could then be used to form the ternary complex EF-1-alpha/GTP/AAtRNA.</text>
</comment>
<dbReference type="InterPro" id="IPR004542">
    <property type="entry name" value="Transl_elong_EF1B_B_arc"/>
</dbReference>
<dbReference type="PANTHER" id="PTHR39647:SF1">
    <property type="entry name" value="ELONGATION FACTOR 1-BETA"/>
    <property type="match status" value="1"/>
</dbReference>
<name>A0AA96VEM9_9EURY</name>
<dbReference type="GeneID" id="89229872"/>
<accession>A0AA96VEM9</accession>
<sequence>MSGVAAKIKIMPEDVETDLNMLKQKIKEATPAGAKVNGEIIEQPIAFGLKALIVTIIVEDSEGGTEDVEAAYEKVPGVAGLQILELDRI</sequence>
<keyword evidence="4 7" id="KW-0251">Elongation factor</keyword>
<evidence type="ECO:0000256" key="4">
    <source>
        <dbReference type="ARBA" id="ARBA00022768"/>
    </source>
</evidence>
<dbReference type="Proteomes" id="UP001303587">
    <property type="component" value="Chromosome"/>
</dbReference>
<feature type="domain" description="Translation elongation factor EF1B beta/delta subunit guanine nucleotide exchange" evidence="8">
    <location>
        <begin position="3"/>
        <end position="89"/>
    </location>
</feature>
<dbReference type="Pfam" id="PF00736">
    <property type="entry name" value="EF1_GNE"/>
    <property type="match status" value="1"/>
</dbReference>
<dbReference type="Gene3D" id="3.30.70.60">
    <property type="match status" value="1"/>
</dbReference>
<dbReference type="AlphaFoldDB" id="A0AA96VEM9"/>
<keyword evidence="5 7" id="KW-0648">Protein biosynthesis</keyword>
<protein>
    <recommendedName>
        <fullName evidence="3 7">Elongation factor 1-beta</fullName>
        <shortName evidence="7">EF-1-beta</shortName>
    </recommendedName>
    <alternativeName>
        <fullName evidence="6 7">aEF-1beta</fullName>
    </alternativeName>
</protein>
<dbReference type="EMBL" id="CP131060">
    <property type="protein sequence ID" value="WNY25217.1"/>
    <property type="molecule type" value="Genomic_DNA"/>
</dbReference>
<reference evidence="9 10" key="1">
    <citation type="submission" date="2023-07" db="EMBL/GenBank/DDBJ databases">
        <title>Closed genoem sequence of Methanosarcinaceae archaeon Ac7.</title>
        <authorList>
            <person name="Poehlein A."/>
            <person name="Protasov E."/>
            <person name="Platt K."/>
            <person name="Reeh H."/>
            <person name="Daniel R."/>
            <person name="Brune A."/>
        </authorList>
    </citation>
    <scope>NUCLEOTIDE SEQUENCE [LARGE SCALE GENOMIC DNA]</scope>
    <source>
        <strain evidence="9 10">Ac7</strain>
    </source>
</reference>
<dbReference type="RefSeq" id="WP_338103250.1">
    <property type="nucleotide sequence ID" value="NZ_CP131060.1"/>
</dbReference>
<dbReference type="InterPro" id="IPR014038">
    <property type="entry name" value="EF1B_bsu/dsu_GNE"/>
</dbReference>
<dbReference type="CDD" id="cd00292">
    <property type="entry name" value="EF1B"/>
    <property type="match status" value="1"/>
</dbReference>